<protein>
    <recommendedName>
        <fullName evidence="3">Alpha/beta hydrolase</fullName>
    </recommendedName>
</protein>
<dbReference type="Proteomes" id="UP000013827">
    <property type="component" value="Unassembled WGS sequence"/>
</dbReference>
<organism evidence="1 2">
    <name type="scientific">Emiliania huxleyi (strain CCMP1516)</name>
    <dbReference type="NCBI Taxonomy" id="280463"/>
    <lineage>
        <taxon>Eukaryota</taxon>
        <taxon>Haptista</taxon>
        <taxon>Haptophyta</taxon>
        <taxon>Prymnesiophyceae</taxon>
        <taxon>Isochrysidales</taxon>
        <taxon>Noelaerhabdaceae</taxon>
        <taxon>Emiliania</taxon>
    </lineage>
</organism>
<name>A0A0D3KHY4_EMIH1</name>
<dbReference type="AlphaFoldDB" id="A0A0D3KHY4"/>
<dbReference type="GeneID" id="17280639"/>
<dbReference type="KEGG" id="ehx:EMIHUDRAFT_63084"/>
<reference evidence="2" key="1">
    <citation type="journal article" date="2013" name="Nature">
        <title>Pan genome of the phytoplankton Emiliania underpins its global distribution.</title>
        <authorList>
            <person name="Read B.A."/>
            <person name="Kegel J."/>
            <person name="Klute M.J."/>
            <person name="Kuo A."/>
            <person name="Lefebvre S.C."/>
            <person name="Maumus F."/>
            <person name="Mayer C."/>
            <person name="Miller J."/>
            <person name="Monier A."/>
            <person name="Salamov A."/>
            <person name="Young J."/>
            <person name="Aguilar M."/>
            <person name="Claverie J.M."/>
            <person name="Frickenhaus S."/>
            <person name="Gonzalez K."/>
            <person name="Herman E.K."/>
            <person name="Lin Y.C."/>
            <person name="Napier J."/>
            <person name="Ogata H."/>
            <person name="Sarno A.F."/>
            <person name="Shmutz J."/>
            <person name="Schroeder D."/>
            <person name="de Vargas C."/>
            <person name="Verret F."/>
            <person name="von Dassow P."/>
            <person name="Valentin K."/>
            <person name="Van de Peer Y."/>
            <person name="Wheeler G."/>
            <person name="Dacks J.B."/>
            <person name="Delwiche C.F."/>
            <person name="Dyhrman S.T."/>
            <person name="Glockner G."/>
            <person name="John U."/>
            <person name="Richards T."/>
            <person name="Worden A.Z."/>
            <person name="Zhang X."/>
            <person name="Grigoriev I.V."/>
            <person name="Allen A.E."/>
            <person name="Bidle K."/>
            <person name="Borodovsky M."/>
            <person name="Bowler C."/>
            <person name="Brownlee C."/>
            <person name="Cock J.M."/>
            <person name="Elias M."/>
            <person name="Gladyshev V.N."/>
            <person name="Groth M."/>
            <person name="Guda C."/>
            <person name="Hadaegh A."/>
            <person name="Iglesias-Rodriguez M.D."/>
            <person name="Jenkins J."/>
            <person name="Jones B.M."/>
            <person name="Lawson T."/>
            <person name="Leese F."/>
            <person name="Lindquist E."/>
            <person name="Lobanov A."/>
            <person name="Lomsadze A."/>
            <person name="Malik S.B."/>
            <person name="Marsh M.E."/>
            <person name="Mackinder L."/>
            <person name="Mock T."/>
            <person name="Mueller-Roeber B."/>
            <person name="Pagarete A."/>
            <person name="Parker M."/>
            <person name="Probert I."/>
            <person name="Quesneville H."/>
            <person name="Raines C."/>
            <person name="Rensing S.A."/>
            <person name="Riano-Pachon D.M."/>
            <person name="Richier S."/>
            <person name="Rokitta S."/>
            <person name="Shiraiwa Y."/>
            <person name="Soanes D.M."/>
            <person name="van der Giezen M."/>
            <person name="Wahlund T.M."/>
            <person name="Williams B."/>
            <person name="Wilson W."/>
            <person name="Wolfe G."/>
            <person name="Wurch L.L."/>
        </authorList>
    </citation>
    <scope>NUCLEOTIDE SEQUENCE</scope>
</reference>
<evidence type="ECO:0000313" key="2">
    <source>
        <dbReference type="Proteomes" id="UP000013827"/>
    </source>
</evidence>
<evidence type="ECO:0000313" key="1">
    <source>
        <dbReference type="EnsemblProtists" id="EOD35369"/>
    </source>
</evidence>
<dbReference type="HOGENOM" id="CLU_2284835_0_0_1"/>
<dbReference type="PANTHER" id="PTHR47909">
    <property type="entry name" value="ALPHA/BETA-HYDROLASES SUPERFAMILY PROTEIN"/>
    <property type="match status" value="1"/>
</dbReference>
<reference evidence="1" key="2">
    <citation type="submission" date="2024-10" db="UniProtKB">
        <authorList>
            <consortium name="EnsemblProtists"/>
        </authorList>
    </citation>
    <scope>IDENTIFICATION</scope>
</reference>
<dbReference type="PANTHER" id="PTHR47909:SF2">
    <property type="entry name" value="GPI INOSITOL-DEACYLASE"/>
    <property type="match status" value="1"/>
</dbReference>
<evidence type="ECO:0008006" key="3">
    <source>
        <dbReference type="Google" id="ProtNLM"/>
    </source>
</evidence>
<keyword evidence="2" id="KW-1185">Reference proteome</keyword>
<dbReference type="SUPFAM" id="SSF53474">
    <property type="entry name" value="alpha/beta-Hydrolases"/>
    <property type="match status" value="1"/>
</dbReference>
<dbReference type="RefSeq" id="XP_005787798.1">
    <property type="nucleotide sequence ID" value="XM_005787741.1"/>
</dbReference>
<proteinExistence type="predicted"/>
<accession>A0A0D3KHY4</accession>
<dbReference type="Gene3D" id="3.40.50.1820">
    <property type="entry name" value="alpha/beta hydrolase"/>
    <property type="match status" value="1"/>
</dbReference>
<dbReference type="PaxDb" id="2903-EOD35369"/>
<sequence length="102" mass="10903">MTVTVGVTLPRLDAAVVVPGFLSGASDFREMADSLSARGIRTAVVPMAAWHWLPCLGGRSMRPILERIDHTPRGHFPEAGAARGRVALIGHSAGGWISRVYL</sequence>
<dbReference type="EnsemblProtists" id="EOD35369">
    <property type="protein sequence ID" value="EOD35369"/>
    <property type="gene ID" value="EMIHUDRAFT_63084"/>
</dbReference>
<dbReference type="InterPro" id="IPR029058">
    <property type="entry name" value="AB_hydrolase_fold"/>
</dbReference>